<gene>
    <name evidence="3" type="ORF">EF514_09580</name>
</gene>
<dbReference type="OrthoDB" id="9805025at2"/>
<dbReference type="PANTHER" id="PTHR36834:SF1">
    <property type="entry name" value="INTEGRAL MEMBRANE PROTEIN"/>
    <property type="match status" value="1"/>
</dbReference>
<keyword evidence="1" id="KW-0472">Membrane</keyword>
<dbReference type="InterPro" id="IPR006976">
    <property type="entry name" value="VanZ-like"/>
</dbReference>
<organism evidence="3 4">
    <name type="scientific">Anaerosphaera multitolerans</name>
    <dbReference type="NCBI Taxonomy" id="2487351"/>
    <lineage>
        <taxon>Bacteria</taxon>
        <taxon>Bacillati</taxon>
        <taxon>Bacillota</taxon>
        <taxon>Tissierellia</taxon>
        <taxon>Tissierellales</taxon>
        <taxon>Peptoniphilaceae</taxon>
        <taxon>Anaerosphaera</taxon>
    </lineage>
</organism>
<evidence type="ECO:0000259" key="2">
    <source>
        <dbReference type="Pfam" id="PF04892"/>
    </source>
</evidence>
<sequence length="198" mass="22656">MKLILYFLIRGIIVFILTFSIFSIVRTKYFSYLKKNSSPKREVLLSVFIAYISVLCLFLFTPNVLIANSGIDLSAENFDFVGDFKDRITSGAWGVNLIPFKTIISYVKYSNFHNAFLNIAGNILIFIPLGLLLPIIYKGFRKFSKTFLASVFFSLFIEFIQFFIGRSVDIDDLFLNTIGGLTGYLIFHLLYKNGKIKV</sequence>
<reference evidence="3 4" key="1">
    <citation type="submission" date="2018-11" db="EMBL/GenBank/DDBJ databases">
        <title>Genome sequencing and assembly of Anaerosphaera sp. nov., GS7-6-2.</title>
        <authorList>
            <person name="Rettenmaier R."/>
            <person name="Liebl W."/>
            <person name="Zverlov V."/>
        </authorList>
    </citation>
    <scope>NUCLEOTIDE SEQUENCE [LARGE SCALE GENOMIC DNA]</scope>
    <source>
        <strain evidence="3 4">GS7-6-2</strain>
    </source>
</reference>
<dbReference type="Pfam" id="PF04892">
    <property type="entry name" value="VanZ"/>
    <property type="match status" value="1"/>
</dbReference>
<comment type="caution">
    <text evidence="3">The sequence shown here is derived from an EMBL/GenBank/DDBJ whole genome shotgun (WGS) entry which is preliminary data.</text>
</comment>
<evidence type="ECO:0000256" key="1">
    <source>
        <dbReference type="SAM" id="Phobius"/>
    </source>
</evidence>
<evidence type="ECO:0000313" key="3">
    <source>
        <dbReference type="EMBL" id="RVU54015.1"/>
    </source>
</evidence>
<protein>
    <submittedName>
        <fullName evidence="3">VanZ family protein</fullName>
    </submittedName>
</protein>
<proteinExistence type="predicted"/>
<dbReference type="Proteomes" id="UP000288812">
    <property type="component" value="Unassembled WGS sequence"/>
</dbReference>
<dbReference type="AlphaFoldDB" id="A0A437S4Q5"/>
<dbReference type="EMBL" id="RLIH01000017">
    <property type="protein sequence ID" value="RVU54015.1"/>
    <property type="molecule type" value="Genomic_DNA"/>
</dbReference>
<dbReference type="PANTHER" id="PTHR36834">
    <property type="entry name" value="MEMBRANE PROTEIN-RELATED"/>
    <property type="match status" value="1"/>
</dbReference>
<keyword evidence="1" id="KW-0812">Transmembrane</keyword>
<feature type="transmembrane region" description="Helical" evidence="1">
    <location>
        <begin position="45"/>
        <end position="66"/>
    </location>
</feature>
<evidence type="ECO:0000313" key="4">
    <source>
        <dbReference type="Proteomes" id="UP000288812"/>
    </source>
</evidence>
<keyword evidence="4" id="KW-1185">Reference proteome</keyword>
<name>A0A437S4Q5_9FIRM</name>
<accession>A0A437S4Q5</accession>
<feature type="transmembrane region" description="Helical" evidence="1">
    <location>
        <begin position="115"/>
        <end position="135"/>
    </location>
</feature>
<dbReference type="RefSeq" id="WP_127725222.1">
    <property type="nucleotide sequence ID" value="NZ_RLIH01000017.1"/>
</dbReference>
<feature type="domain" description="VanZ-like" evidence="2">
    <location>
        <begin position="48"/>
        <end position="190"/>
    </location>
</feature>
<dbReference type="InterPro" id="IPR053150">
    <property type="entry name" value="Teicoplanin_resist-assoc"/>
</dbReference>
<feature type="transmembrane region" description="Helical" evidence="1">
    <location>
        <begin position="147"/>
        <end position="167"/>
    </location>
</feature>
<feature type="transmembrane region" description="Helical" evidence="1">
    <location>
        <begin position="173"/>
        <end position="191"/>
    </location>
</feature>
<feature type="transmembrane region" description="Helical" evidence="1">
    <location>
        <begin position="6"/>
        <end position="25"/>
    </location>
</feature>
<keyword evidence="1" id="KW-1133">Transmembrane helix</keyword>